<protein>
    <submittedName>
        <fullName evidence="1">Uncharacterized protein</fullName>
    </submittedName>
</protein>
<proteinExistence type="predicted"/>
<dbReference type="EMBL" id="CP000510">
    <property type="protein sequence ID" value="ABM03437.1"/>
    <property type="molecule type" value="Genomic_DNA"/>
</dbReference>
<reference evidence="1 2" key="1">
    <citation type="submission" date="2007-01" db="EMBL/GenBank/DDBJ databases">
        <title>Complete sequence of Psychromonas ingrahamii 37.</title>
        <authorList>
            <consortium name="US DOE Joint Genome Institute"/>
            <person name="Copeland A."/>
            <person name="Lucas S."/>
            <person name="Lapidus A."/>
            <person name="Barry K."/>
            <person name="Detter J.C."/>
            <person name="Glavina del Rio T."/>
            <person name="Hammon N."/>
            <person name="Israni S."/>
            <person name="Dalin E."/>
            <person name="Tice H."/>
            <person name="Pitluck S."/>
            <person name="Thompson L.S."/>
            <person name="Brettin T."/>
            <person name="Bruce D."/>
            <person name="Han C."/>
            <person name="Tapia R."/>
            <person name="Schmutz J."/>
            <person name="Larimer F."/>
            <person name="Land M."/>
            <person name="Hauser L."/>
            <person name="Kyrpides N."/>
            <person name="Ivanova N."/>
            <person name="Staley J."/>
            <person name="Richardson P."/>
        </authorList>
    </citation>
    <scope>NUCLEOTIDE SEQUENCE [LARGE SCALE GENOMIC DNA]</scope>
    <source>
        <strain evidence="1 2">37</strain>
    </source>
</reference>
<evidence type="ECO:0000313" key="1">
    <source>
        <dbReference type="EMBL" id="ABM03437.1"/>
    </source>
</evidence>
<dbReference type="HOGENOM" id="CLU_2424363_0_0_6"/>
<organism evidence="1 2">
    <name type="scientific">Psychromonas ingrahamii (strain DSM 17664 / CCUG 51855 / 37)</name>
    <dbReference type="NCBI Taxonomy" id="357804"/>
    <lineage>
        <taxon>Bacteria</taxon>
        <taxon>Pseudomonadati</taxon>
        <taxon>Pseudomonadota</taxon>
        <taxon>Gammaproteobacteria</taxon>
        <taxon>Alteromonadales</taxon>
        <taxon>Psychromonadaceae</taxon>
        <taxon>Psychromonas</taxon>
    </lineage>
</organism>
<dbReference type="eggNOG" id="ENOG5033NQ7">
    <property type="taxonomic scope" value="Bacteria"/>
</dbReference>
<name>A1SVC2_PSYIN</name>
<dbReference type="Proteomes" id="UP000000639">
    <property type="component" value="Chromosome"/>
</dbReference>
<dbReference type="KEGG" id="pin:Ping_1644"/>
<dbReference type="OrthoDB" id="6215270at2"/>
<accession>A1SVC2</accession>
<keyword evidence="2" id="KW-1185">Reference proteome</keyword>
<sequence length="97" mass="11594">MSRLFKLGWKRFVKAFQSSQEFQQRIWVVSIQKGDQQKKSVFNDTCLVNEDCFDTPMQWMSDKGYLAESIKKVDKMQCSQVLTIEFDNYRHSLMRVK</sequence>
<dbReference type="RefSeq" id="WP_011769997.1">
    <property type="nucleotide sequence ID" value="NC_008709.1"/>
</dbReference>
<dbReference type="AlphaFoldDB" id="A1SVC2"/>
<gene>
    <name evidence="1" type="ordered locus">Ping_1644</name>
</gene>
<evidence type="ECO:0000313" key="2">
    <source>
        <dbReference type="Proteomes" id="UP000000639"/>
    </source>
</evidence>